<comment type="caution">
    <text evidence="4">The sequence shown here is derived from an EMBL/GenBank/DDBJ whole genome shotgun (WGS) entry which is preliminary data.</text>
</comment>
<feature type="domain" description="EGF-like" evidence="3">
    <location>
        <begin position="65"/>
        <end position="107"/>
    </location>
</feature>
<keyword evidence="2" id="KW-0812">Transmembrane</keyword>
<dbReference type="InterPro" id="IPR000742">
    <property type="entry name" value="EGF"/>
</dbReference>
<gene>
    <name evidence="4" type="ORF">PFISCL1PPCAC_10719</name>
</gene>
<name>A0AAV5VN02_9BILA</name>
<protein>
    <recommendedName>
        <fullName evidence="3">EGF-like domain-containing protein</fullName>
    </recommendedName>
</protein>
<accession>A0AAV5VN02</accession>
<feature type="disulfide bond" evidence="1">
    <location>
        <begin position="97"/>
        <end position="106"/>
    </location>
</feature>
<evidence type="ECO:0000256" key="2">
    <source>
        <dbReference type="SAM" id="Phobius"/>
    </source>
</evidence>
<reference evidence="4" key="1">
    <citation type="submission" date="2023-10" db="EMBL/GenBank/DDBJ databases">
        <title>Genome assembly of Pristionchus species.</title>
        <authorList>
            <person name="Yoshida K."/>
            <person name="Sommer R.J."/>
        </authorList>
    </citation>
    <scope>NUCLEOTIDE SEQUENCE</scope>
    <source>
        <strain evidence="4">RS5133</strain>
    </source>
</reference>
<feature type="non-terminal residue" evidence="4">
    <location>
        <position position="1"/>
    </location>
</feature>
<dbReference type="EMBL" id="BTSY01000003">
    <property type="protein sequence ID" value="GMT19422.1"/>
    <property type="molecule type" value="Genomic_DNA"/>
</dbReference>
<dbReference type="PROSITE" id="PS00022">
    <property type="entry name" value="EGF_1"/>
    <property type="match status" value="1"/>
</dbReference>
<keyword evidence="5" id="KW-1185">Reference proteome</keyword>
<proteinExistence type="predicted"/>
<organism evidence="4 5">
    <name type="scientific">Pristionchus fissidentatus</name>
    <dbReference type="NCBI Taxonomy" id="1538716"/>
    <lineage>
        <taxon>Eukaryota</taxon>
        <taxon>Metazoa</taxon>
        <taxon>Ecdysozoa</taxon>
        <taxon>Nematoda</taxon>
        <taxon>Chromadorea</taxon>
        <taxon>Rhabditida</taxon>
        <taxon>Rhabditina</taxon>
        <taxon>Diplogasteromorpha</taxon>
        <taxon>Diplogasteroidea</taxon>
        <taxon>Neodiplogasteridae</taxon>
        <taxon>Pristionchus</taxon>
    </lineage>
</organism>
<dbReference type="PROSITE" id="PS01186">
    <property type="entry name" value="EGF_2"/>
    <property type="match status" value="1"/>
</dbReference>
<keyword evidence="2" id="KW-0472">Membrane</keyword>
<keyword evidence="1" id="KW-1015">Disulfide bond</keyword>
<feature type="transmembrane region" description="Helical" evidence="2">
    <location>
        <begin position="114"/>
        <end position="135"/>
    </location>
</feature>
<dbReference type="SUPFAM" id="SSF57196">
    <property type="entry name" value="EGF/Laminin"/>
    <property type="match status" value="1"/>
</dbReference>
<dbReference type="Gene3D" id="2.10.25.10">
    <property type="entry name" value="Laminin"/>
    <property type="match status" value="1"/>
</dbReference>
<dbReference type="Proteomes" id="UP001432322">
    <property type="component" value="Unassembled WGS sequence"/>
</dbReference>
<feature type="non-terminal residue" evidence="4">
    <location>
        <position position="162"/>
    </location>
</feature>
<keyword evidence="1" id="KW-0245">EGF-like domain</keyword>
<evidence type="ECO:0000259" key="3">
    <source>
        <dbReference type="PROSITE" id="PS50026"/>
    </source>
</evidence>
<evidence type="ECO:0000256" key="1">
    <source>
        <dbReference type="PROSITE-ProRule" id="PRU00076"/>
    </source>
</evidence>
<dbReference type="CDD" id="cd00054">
    <property type="entry name" value="EGF_CA"/>
    <property type="match status" value="1"/>
</dbReference>
<comment type="caution">
    <text evidence="1">Lacks conserved residue(s) required for the propagation of feature annotation.</text>
</comment>
<dbReference type="PROSITE" id="PS50026">
    <property type="entry name" value="EGF_3"/>
    <property type="match status" value="1"/>
</dbReference>
<sequence length="162" mass="18022">ILLLLVSFHSSKPSDPSDIPGNVVINHLPNAGQYSKDDEISRLQFITENGKQEIIVRPEISIGNNVSNCANNGPCGSGGECIYHDAGLPTHRVVCQCYSGYRGRHCDESFRTKLMISFFFWGVFVFEVILIVIALCRSADESSYPLSTTARPLVFVLQERRL</sequence>
<evidence type="ECO:0000313" key="4">
    <source>
        <dbReference type="EMBL" id="GMT19422.1"/>
    </source>
</evidence>
<keyword evidence="2" id="KW-1133">Transmembrane helix</keyword>
<evidence type="ECO:0000313" key="5">
    <source>
        <dbReference type="Proteomes" id="UP001432322"/>
    </source>
</evidence>
<dbReference type="AlphaFoldDB" id="A0AAV5VN02"/>